<dbReference type="InterPro" id="IPR037460">
    <property type="entry name" value="SEST-like"/>
</dbReference>
<proteinExistence type="predicted"/>
<dbReference type="EMBL" id="KV875100">
    <property type="protein sequence ID" value="OIW26935.1"/>
    <property type="molecule type" value="Genomic_DNA"/>
</dbReference>
<dbReference type="AlphaFoldDB" id="A0A1J7IGT8"/>
<reference evidence="2 3" key="1">
    <citation type="submission" date="2016-10" db="EMBL/GenBank/DDBJ databases">
        <title>Draft genome sequence of Coniochaeta ligniaria NRRL30616, a lignocellulolytic fungus for bioabatement of inhibitors in plant biomass hydrolysates.</title>
        <authorList>
            <consortium name="DOE Joint Genome Institute"/>
            <person name="Jimenez D.J."/>
            <person name="Hector R.E."/>
            <person name="Riley R."/>
            <person name="Sun H."/>
            <person name="Grigoriev I.V."/>
            <person name="Van Elsas J.D."/>
            <person name="Nichols N.N."/>
        </authorList>
    </citation>
    <scope>NUCLEOTIDE SEQUENCE [LARGE SCALE GENOMIC DNA]</scope>
    <source>
        <strain evidence="2 3">NRRL 30616</strain>
    </source>
</reference>
<dbReference type="InParanoid" id="A0A1J7IGT8"/>
<dbReference type="STRING" id="1408157.A0A1J7IGT8"/>
<evidence type="ECO:0000313" key="3">
    <source>
        <dbReference type="Proteomes" id="UP000182658"/>
    </source>
</evidence>
<sequence>MTAVGVVNALPPEPIQTNPSDHTIAIRADQVEWTSFGDSYATGVGGGTYTDGSYRCLRYDKAYPVLMNADPRLGAGEHVFHNAACSGSGTTDVELYQFYDEDTSGTPNWQYGFRPRFGNPSVGTLSVGGNNIDFPGIIMNCMLEWNGPGGFGHKKLPCRDQLDLSQGLVVSPDLEEAIDNTIKKIVDRARKGPIGDKFKLYVTGYPEFFNEKTDDCDTRTFAIEPKEDSTLLTKDMRKELNGMSVQLNKAVENAVTKNANMGVKWIPINQLMEGHHEKRKPELEAIYQKAVGKVDANKFRTTSEWLNTVFENIDIPEKDVVRDTFFRDMGPKFQTFHPQIVLHEKIRDMILDDYAAGGGGGGPAPPAKDENKCHGVSGDYWIMSRDAIVPNIKEFCGQADKKKIFNVGSVNELELSVNKLGDDAKGPRDAPDCEGRFTRAVVDGCDGLDPKNPDNWKFGGTLTTTDGWQYTMTPKSKNVDDVTCDVSYRFFYDRVEIRGRNVPGTGHPPPSIRDDGTGLLDALRNECGVVTDWKFDPKTPVDGGDFQWYAAGSLVIGKRSCAGTAIMKAGADRVDNCHGAGRRRGVGGDGGEVEGRTVYRRASIDKWPGYGGQAMHDFSQSGTAIKGKRAAPKGTGTTSRAARAVTAKTLVTTTRAKTTGTSSKMTGKGQA</sequence>
<keyword evidence="3" id="KW-1185">Reference proteome</keyword>
<name>A0A1J7IGT8_9PEZI</name>
<dbReference type="InterPro" id="IPR036514">
    <property type="entry name" value="SGNH_hydro_sf"/>
</dbReference>
<dbReference type="GO" id="GO:0006629">
    <property type="term" value="P:lipid metabolic process"/>
    <property type="evidence" value="ECO:0007669"/>
    <property type="project" value="TreeGrafter"/>
</dbReference>
<dbReference type="PANTHER" id="PTHR37981:SF1">
    <property type="entry name" value="SGNH HYDROLASE-TYPE ESTERASE DOMAIN-CONTAINING PROTEIN"/>
    <property type="match status" value="1"/>
</dbReference>
<dbReference type="Proteomes" id="UP000182658">
    <property type="component" value="Unassembled WGS sequence"/>
</dbReference>
<dbReference type="SUPFAM" id="SSF52266">
    <property type="entry name" value="SGNH hydrolase"/>
    <property type="match status" value="1"/>
</dbReference>
<dbReference type="CDD" id="cd01823">
    <property type="entry name" value="SEST_like"/>
    <property type="match status" value="1"/>
</dbReference>
<dbReference type="Pfam" id="PF18647">
    <property type="entry name" value="Fungal_lectin_2"/>
    <property type="match status" value="1"/>
</dbReference>
<gene>
    <name evidence="2" type="ORF">CONLIGDRAFT_707568</name>
</gene>
<feature type="region of interest" description="Disordered" evidence="1">
    <location>
        <begin position="624"/>
        <end position="643"/>
    </location>
</feature>
<protein>
    <submittedName>
        <fullName evidence="2">SGNH hydrolase</fullName>
    </submittedName>
</protein>
<dbReference type="Gene3D" id="3.40.50.1110">
    <property type="entry name" value="SGNH hydrolase"/>
    <property type="match status" value="1"/>
</dbReference>
<organism evidence="2 3">
    <name type="scientific">Coniochaeta ligniaria NRRL 30616</name>
    <dbReference type="NCBI Taxonomy" id="1408157"/>
    <lineage>
        <taxon>Eukaryota</taxon>
        <taxon>Fungi</taxon>
        <taxon>Dikarya</taxon>
        <taxon>Ascomycota</taxon>
        <taxon>Pezizomycotina</taxon>
        <taxon>Sordariomycetes</taxon>
        <taxon>Sordariomycetidae</taxon>
        <taxon>Coniochaetales</taxon>
        <taxon>Coniochaetaceae</taxon>
        <taxon>Coniochaeta</taxon>
    </lineage>
</organism>
<accession>A0A1J7IGT8</accession>
<dbReference type="OrthoDB" id="1896086at2759"/>
<dbReference type="PANTHER" id="PTHR37981">
    <property type="entry name" value="LIPASE 2"/>
    <property type="match status" value="1"/>
</dbReference>
<evidence type="ECO:0000256" key="1">
    <source>
        <dbReference type="SAM" id="MobiDB-lite"/>
    </source>
</evidence>
<evidence type="ECO:0000313" key="2">
    <source>
        <dbReference type="EMBL" id="OIW26935.1"/>
    </source>
</evidence>
<dbReference type="GO" id="GO:0016788">
    <property type="term" value="F:hydrolase activity, acting on ester bonds"/>
    <property type="evidence" value="ECO:0007669"/>
    <property type="project" value="InterPro"/>
</dbReference>
<keyword evidence="2" id="KW-0378">Hydrolase</keyword>